<dbReference type="RefSeq" id="WP_069829874.1">
    <property type="nucleotide sequence ID" value="NZ_MDJD01000034.1"/>
</dbReference>
<keyword evidence="1" id="KW-0812">Transmembrane</keyword>
<feature type="transmembrane region" description="Helical" evidence="1">
    <location>
        <begin position="12"/>
        <end position="32"/>
    </location>
</feature>
<dbReference type="Proteomes" id="UP000095713">
    <property type="component" value="Unassembled WGS sequence"/>
</dbReference>
<organism evidence="2 3">
    <name type="scientific">Flavivirga aquatica</name>
    <dbReference type="NCBI Taxonomy" id="1849968"/>
    <lineage>
        <taxon>Bacteria</taxon>
        <taxon>Pseudomonadati</taxon>
        <taxon>Bacteroidota</taxon>
        <taxon>Flavobacteriia</taxon>
        <taxon>Flavobacteriales</taxon>
        <taxon>Flavobacteriaceae</taxon>
        <taxon>Flavivirga</taxon>
    </lineage>
</organism>
<evidence type="ECO:0000313" key="2">
    <source>
        <dbReference type="EMBL" id="OEK08366.1"/>
    </source>
</evidence>
<accession>A0A1E5TAK5</accession>
<keyword evidence="3" id="KW-1185">Reference proteome</keyword>
<reference evidence="2 3" key="1">
    <citation type="submission" date="2016-05" db="EMBL/GenBank/DDBJ databases">
        <title>Draft Genome Sequence of Algibacter sp. Strain SK-16 Isolated from the Surface Water of Aburatsubo Inlet.</title>
        <authorList>
            <person name="Wong S.-K."/>
            <person name="Yoshizawa S."/>
            <person name="Nakajima Y."/>
            <person name="Ogura Y."/>
            <person name="Tetsuya H."/>
            <person name="Hamasaki K."/>
        </authorList>
    </citation>
    <scope>NUCLEOTIDE SEQUENCE [LARGE SCALE GENOMIC DNA]</scope>
    <source>
        <strain evidence="2 3">SK-16</strain>
    </source>
</reference>
<dbReference type="EMBL" id="MDJD01000034">
    <property type="protein sequence ID" value="OEK08366.1"/>
    <property type="molecule type" value="Genomic_DNA"/>
</dbReference>
<proteinExistence type="predicted"/>
<keyword evidence="1" id="KW-1133">Transmembrane helix</keyword>
<dbReference type="STRING" id="1849968.A8C32_02635"/>
<gene>
    <name evidence="2" type="ORF">A8C32_02635</name>
</gene>
<dbReference type="OrthoDB" id="933657at2"/>
<name>A0A1E5TAK5_9FLAO</name>
<comment type="caution">
    <text evidence="2">The sequence shown here is derived from an EMBL/GenBank/DDBJ whole genome shotgun (WGS) entry which is preliminary data.</text>
</comment>
<evidence type="ECO:0000256" key="1">
    <source>
        <dbReference type="SAM" id="Phobius"/>
    </source>
</evidence>
<sequence>MKKRPKKTFKIIIGSIIFITLPSLLFFTFLYFKYNEELPYGVKGEKADILAHKMLDALNYEAFKNTDYIEWTFKKRHHYRWNKANNSCEVYWKEYRVKLDLNDNTQSKAYIHSFNTDGEIQTELINKALKYFNNDSFWLVAPYKVFDDGVERRLVTLENNEEALLVTHTTGGTTPGDSYLWLLDKSNKPKAFKMWTSLLPIDGIEASWANWITTESGAQLPNFHKLIFFALDIDEIKGTE</sequence>
<evidence type="ECO:0000313" key="3">
    <source>
        <dbReference type="Proteomes" id="UP000095713"/>
    </source>
</evidence>
<dbReference type="AlphaFoldDB" id="A0A1E5TAK5"/>
<protein>
    <submittedName>
        <fullName evidence="2">Uncharacterized protein</fullName>
    </submittedName>
</protein>
<keyword evidence="1" id="KW-0472">Membrane</keyword>